<evidence type="ECO:0000259" key="15">
    <source>
        <dbReference type="SMART" id="SM01002"/>
    </source>
</evidence>
<dbReference type="Pfam" id="PF02233">
    <property type="entry name" value="PNTB"/>
    <property type="match status" value="1"/>
</dbReference>
<accession>A0ABR4Q5L2</accession>
<comment type="similarity">
    <text evidence="2">In the N-terminal section; belongs to the AlaDH/PNT family.</text>
</comment>
<dbReference type="InterPro" id="IPR007698">
    <property type="entry name" value="AlaDH/PNT_NAD(H)-bd"/>
</dbReference>
<reference evidence="17 18" key="1">
    <citation type="journal article" date="2022" name="Front. Cell. Infect. Microbiol.">
        <title>The Genomes of Two Strains of Taenia crassiceps the Animal Model for the Study of Human Cysticercosis.</title>
        <authorList>
            <person name="Bobes R.J."/>
            <person name="Estrada K."/>
            <person name="Rios-Valencia D.G."/>
            <person name="Calderon-Gallegos A."/>
            <person name="de la Torre P."/>
            <person name="Carrero J.C."/>
            <person name="Sanchez-Flores A."/>
            <person name="Laclette J.P."/>
        </authorList>
    </citation>
    <scope>NUCLEOTIDE SEQUENCE [LARGE SCALE GENOMIC DNA]</scope>
    <source>
        <strain evidence="17">WFUcys</strain>
    </source>
</reference>
<dbReference type="PANTHER" id="PTHR10160:SF19">
    <property type="entry name" value="PROTON-TRANSLOCATING NAD(P)(+) TRANSHYDROGENASE"/>
    <property type="match status" value="1"/>
</dbReference>
<dbReference type="SUPFAM" id="SSF52467">
    <property type="entry name" value="DHS-like NAD/FAD-binding domain"/>
    <property type="match status" value="1"/>
</dbReference>
<evidence type="ECO:0000256" key="6">
    <source>
        <dbReference type="ARBA" id="ARBA00022692"/>
    </source>
</evidence>
<evidence type="ECO:0000256" key="10">
    <source>
        <dbReference type="ARBA" id="ARBA00022989"/>
    </source>
</evidence>
<dbReference type="EMBL" id="JAKROA010000010">
    <property type="protein sequence ID" value="KAL5104899.1"/>
    <property type="molecule type" value="Genomic_DNA"/>
</dbReference>
<dbReference type="InterPro" id="IPR007886">
    <property type="entry name" value="AlaDH/PNT_N"/>
</dbReference>
<feature type="transmembrane region" description="Helical" evidence="14">
    <location>
        <begin position="578"/>
        <end position="597"/>
    </location>
</feature>
<feature type="transmembrane region" description="Helical" evidence="14">
    <location>
        <begin position="690"/>
        <end position="711"/>
    </location>
</feature>
<dbReference type="SUPFAM" id="SSF52283">
    <property type="entry name" value="Formate/glycerate dehydrogenase catalytic domain-like"/>
    <property type="match status" value="1"/>
</dbReference>
<keyword evidence="11" id="KW-0520">NAD</keyword>
<feature type="transmembrane region" description="Helical" evidence="14">
    <location>
        <begin position="633"/>
        <end position="653"/>
    </location>
</feature>
<dbReference type="PROSITE" id="PS00837">
    <property type="entry name" value="ALADH_PNT_2"/>
    <property type="match status" value="1"/>
</dbReference>
<dbReference type="InterPro" id="IPR036291">
    <property type="entry name" value="NAD(P)-bd_dom_sf"/>
</dbReference>
<feature type="transmembrane region" description="Helical" evidence="14">
    <location>
        <begin position="609"/>
        <end position="626"/>
    </location>
</feature>
<dbReference type="EC" id="7.1.1.1" evidence="3"/>
<comment type="caution">
    <text evidence="17">The sequence shown here is derived from an EMBL/GenBank/DDBJ whole genome shotgun (WGS) entry which is preliminary data.</text>
</comment>
<dbReference type="Gene3D" id="3.40.50.1220">
    <property type="entry name" value="TPP-binding domain"/>
    <property type="match status" value="1"/>
</dbReference>
<dbReference type="InterPro" id="IPR034300">
    <property type="entry name" value="PNTB-like"/>
</dbReference>
<dbReference type="SUPFAM" id="SSF51735">
    <property type="entry name" value="NAD(P)-binding Rossmann-fold domains"/>
    <property type="match status" value="1"/>
</dbReference>
<protein>
    <recommendedName>
        <fullName evidence="3">proton-translocating NAD(P)(+) transhydrogenase</fullName>
        <ecNumber evidence="3">7.1.1.1</ecNumber>
    </recommendedName>
</protein>
<evidence type="ECO:0000313" key="17">
    <source>
        <dbReference type="EMBL" id="KAL5104899.1"/>
    </source>
</evidence>
<keyword evidence="18" id="KW-1185">Reference proteome</keyword>
<dbReference type="NCBIfam" id="NF006942">
    <property type="entry name" value="PRK09424.1"/>
    <property type="match status" value="1"/>
</dbReference>
<feature type="domain" description="Alanine dehydrogenase/pyridine nucleotide transhydrogenase N-terminal" evidence="16">
    <location>
        <begin position="48"/>
        <end position="185"/>
    </location>
</feature>
<feature type="transmembrane region" description="Helical" evidence="14">
    <location>
        <begin position="731"/>
        <end position="750"/>
    </location>
</feature>
<keyword evidence="8" id="KW-0521">NADP</keyword>
<dbReference type="Proteomes" id="UP001651158">
    <property type="component" value="Unassembled WGS sequence"/>
</dbReference>
<dbReference type="InterPro" id="IPR026255">
    <property type="entry name" value="NADP_transhyd_a"/>
</dbReference>
<evidence type="ECO:0000256" key="1">
    <source>
        <dbReference type="ARBA" id="ARBA00004429"/>
    </source>
</evidence>
<feature type="transmembrane region" description="Helical" evidence="14">
    <location>
        <begin position="800"/>
        <end position="822"/>
    </location>
</feature>
<feature type="transmembrane region" description="Helical" evidence="14">
    <location>
        <begin position="659"/>
        <end position="678"/>
    </location>
</feature>
<feature type="domain" description="Alanine dehydrogenase/pyridine nucleotide transhydrogenase NAD(H)-binding" evidence="15">
    <location>
        <begin position="194"/>
        <end position="360"/>
    </location>
</feature>
<sequence>METVLFRQGAYCMNRYLQGYLKTSGVRFATSAAATTFSKPGSEGLRIGVPKEIYPEEKRVSLTPAAVKTLTDKGFSLVVQSGAGLSAQYLDTDYVKAGAKLIESGAKDLYAQSDVVLKVRSPLVDKEVNLLNPNSTLISMVYPAQNKELVNKLAERKITLLALDCIPRISRAQAFDVLSSMANIAGYKAVIEAASHYNKFFAGQITAAGRIPPAKVLVVGGGVAGLSAVATARGLGATVRAFDTREAVREQVESLGAEFLTIQIKEAGEGGGGYAKEMSKEFLDAEMALFAKQAKEVDIIITSALIPGKPAPKLITKAMVDSMRPGAVIVDLAAEAGGNVETTRPGELYVGGANQVVHIGYTDFPSRLAGQASALFANNLTNFLVAMMPKDKDAKGLLNFDMEDEVIRGSTVLYKGELMWPPPPPVAVSPPPLAEKPKVEAVVAIPVDPRIAKLKSALATSVGLSGLVGLGLASPSPAFMQTLSTFTLSGIVGYHTVWGVTPALHSPLMSVTNAISGITAVGGLLLMGGGTVPSTLPQTMAALATLVSAVNIGGGFLVTQRMLNMFKRPTDAPEHNYLFGIPALALLGTYGYSLMHFGPTMSLEEVHHAAYLASSLCCIAAITALASQKTSRLGNVLGLTGVSAGLAVTLGMLQPHPDLLAQMLGCLLVGGSVGGYAASRMEVTSLPQMVALFHSLVGIAAVLTCVANYITEAPIMFADPSLVGVGNLMKTVAYLGTWIGGITFTGSLVAFGKLQGILDSQPLLLPMRHVLNASLVGISTAGLAAFLASGGDVDTPLVPLSMLLGGAALSGSVSGVTLTAAIGGADMPVVITVLNSYSGWALCAEGFMMNNSLMTVVGALIGSSGAILSYIMCRAMNRSLPNVILGGYGTTAGSKATGLTGTHRETSVEAVGDLLEDAKDIIIAPGYGLCVAKAQYPIAELVKLLTKRGKRVRFAIHPVAGRMPGQLNVLLAEAGVPYDIVFEMDEINTDFPKADVVLVIGANDTVNSAAEEDPNSILAGMPVLRVWLAKKVIMVKRTLGVGYAAVDNPVFFKENTDMLLGDAKKVCDGLLTHFQEE</sequence>
<evidence type="ECO:0000256" key="9">
    <source>
        <dbReference type="ARBA" id="ARBA00022967"/>
    </source>
</evidence>
<evidence type="ECO:0000256" key="12">
    <source>
        <dbReference type="ARBA" id="ARBA00023136"/>
    </source>
</evidence>
<dbReference type="InterPro" id="IPR008143">
    <property type="entry name" value="Ala_DH/PNT_CS2"/>
</dbReference>
<gene>
    <name evidence="17" type="ORF">TcWFU_003542</name>
</gene>
<feature type="transmembrane region" description="Helical" evidence="14">
    <location>
        <begin position="540"/>
        <end position="558"/>
    </location>
</feature>
<evidence type="ECO:0000259" key="16">
    <source>
        <dbReference type="SMART" id="SM01003"/>
    </source>
</evidence>
<evidence type="ECO:0000256" key="5">
    <source>
        <dbReference type="ARBA" id="ARBA00022519"/>
    </source>
</evidence>
<dbReference type="InterPro" id="IPR024605">
    <property type="entry name" value="NADP_transhyd_a_C"/>
</dbReference>
<evidence type="ECO:0000256" key="13">
    <source>
        <dbReference type="ARBA" id="ARBA00048202"/>
    </source>
</evidence>
<keyword evidence="5" id="KW-0997">Cell inner membrane</keyword>
<evidence type="ECO:0000256" key="7">
    <source>
        <dbReference type="ARBA" id="ARBA00022741"/>
    </source>
</evidence>
<dbReference type="SMART" id="SM01003">
    <property type="entry name" value="AlaDh_PNT_N"/>
    <property type="match status" value="1"/>
</dbReference>
<dbReference type="Pfam" id="PF05222">
    <property type="entry name" value="AlaDh_PNT_N"/>
    <property type="match status" value="1"/>
</dbReference>
<comment type="catalytic activity">
    <reaction evidence="13">
        <text>NAD(+) + NADPH + H(+)(in) = NADH + NADP(+) + H(+)(out)</text>
        <dbReference type="Rhea" id="RHEA:47992"/>
        <dbReference type="ChEBI" id="CHEBI:15378"/>
        <dbReference type="ChEBI" id="CHEBI:57540"/>
        <dbReference type="ChEBI" id="CHEBI:57783"/>
        <dbReference type="ChEBI" id="CHEBI:57945"/>
        <dbReference type="ChEBI" id="CHEBI:58349"/>
        <dbReference type="EC" id="7.1.1.1"/>
    </reaction>
</comment>
<keyword evidence="4" id="KW-1003">Cell membrane</keyword>
<keyword evidence="7" id="KW-0547">Nucleotide-binding</keyword>
<dbReference type="Pfam" id="PF12769">
    <property type="entry name" value="PNTB_4TM"/>
    <property type="match status" value="1"/>
</dbReference>
<dbReference type="PANTHER" id="PTHR10160">
    <property type="entry name" value="NAD(P) TRANSHYDROGENASE"/>
    <property type="match status" value="1"/>
</dbReference>
<evidence type="ECO:0000256" key="8">
    <source>
        <dbReference type="ARBA" id="ARBA00022857"/>
    </source>
</evidence>
<dbReference type="CDD" id="cd05304">
    <property type="entry name" value="Rubrum_tdh"/>
    <property type="match status" value="1"/>
</dbReference>
<evidence type="ECO:0000313" key="18">
    <source>
        <dbReference type="Proteomes" id="UP001651158"/>
    </source>
</evidence>
<dbReference type="Pfam" id="PF01262">
    <property type="entry name" value="AlaDh_PNT_C"/>
    <property type="match status" value="1"/>
</dbReference>
<name>A0ABR4Q5L2_9CEST</name>
<evidence type="ECO:0000256" key="2">
    <source>
        <dbReference type="ARBA" id="ARBA00005624"/>
    </source>
</evidence>
<feature type="transmembrane region" description="Helical" evidence="14">
    <location>
        <begin position="770"/>
        <end position="788"/>
    </location>
</feature>
<feature type="transmembrane region" description="Helical" evidence="14">
    <location>
        <begin position="479"/>
        <end position="501"/>
    </location>
</feature>
<evidence type="ECO:0000256" key="3">
    <source>
        <dbReference type="ARBA" id="ARBA00012943"/>
    </source>
</evidence>
<comment type="subcellular location">
    <subcellularLocation>
        <location evidence="1">Cell inner membrane</location>
        <topology evidence="1">Multi-pass membrane protein</topology>
    </subcellularLocation>
</comment>
<keyword evidence="12 14" id="KW-0472">Membrane</keyword>
<dbReference type="NCBIfam" id="TIGR00561">
    <property type="entry name" value="pntA"/>
    <property type="match status" value="1"/>
</dbReference>
<evidence type="ECO:0000256" key="11">
    <source>
        <dbReference type="ARBA" id="ARBA00023027"/>
    </source>
</evidence>
<feature type="transmembrane region" description="Helical" evidence="14">
    <location>
        <begin position="853"/>
        <end position="873"/>
    </location>
</feature>
<evidence type="ECO:0000256" key="4">
    <source>
        <dbReference type="ARBA" id="ARBA00022475"/>
    </source>
</evidence>
<proteinExistence type="inferred from homology"/>
<keyword evidence="6 14" id="KW-0812">Transmembrane</keyword>
<keyword evidence="9" id="KW-1278">Translocase</keyword>
<feature type="transmembrane region" description="Helical" evidence="14">
    <location>
        <begin position="508"/>
        <end position="528"/>
    </location>
</feature>
<organism evidence="17 18">
    <name type="scientific">Taenia crassiceps</name>
    <dbReference type="NCBI Taxonomy" id="6207"/>
    <lineage>
        <taxon>Eukaryota</taxon>
        <taxon>Metazoa</taxon>
        <taxon>Spiralia</taxon>
        <taxon>Lophotrochozoa</taxon>
        <taxon>Platyhelminthes</taxon>
        <taxon>Cestoda</taxon>
        <taxon>Eucestoda</taxon>
        <taxon>Cyclophyllidea</taxon>
        <taxon>Taeniidae</taxon>
        <taxon>Taenia</taxon>
    </lineage>
</organism>
<dbReference type="SMART" id="SM01002">
    <property type="entry name" value="AlaDh_PNT_C"/>
    <property type="match status" value="1"/>
</dbReference>
<dbReference type="Gene3D" id="3.40.50.720">
    <property type="entry name" value="NAD(P)-binding Rossmann-like Domain"/>
    <property type="match status" value="2"/>
</dbReference>
<keyword evidence="10 14" id="KW-1133">Transmembrane helix</keyword>
<dbReference type="InterPro" id="IPR029035">
    <property type="entry name" value="DHS-like_NAD/FAD-binding_dom"/>
</dbReference>
<evidence type="ECO:0000256" key="14">
    <source>
        <dbReference type="SAM" id="Phobius"/>
    </source>
</evidence>